<evidence type="ECO:0000313" key="1">
    <source>
        <dbReference type="EMBL" id="OLQ05208.1"/>
    </source>
</evidence>
<dbReference type="EMBL" id="LSRX01000191">
    <property type="protein sequence ID" value="OLQ05208.1"/>
    <property type="molecule type" value="Genomic_DNA"/>
</dbReference>
<gene>
    <name evidence="1" type="ORF">AK812_SmicGene11611</name>
</gene>
<keyword evidence="2" id="KW-1185">Reference proteome</keyword>
<evidence type="ECO:0000313" key="2">
    <source>
        <dbReference type="Proteomes" id="UP000186817"/>
    </source>
</evidence>
<dbReference type="Proteomes" id="UP000186817">
    <property type="component" value="Unassembled WGS sequence"/>
</dbReference>
<dbReference type="AlphaFoldDB" id="A0A1Q9ECS5"/>
<dbReference type="OrthoDB" id="10356416at2759"/>
<name>A0A1Q9ECS5_SYMMI</name>
<protein>
    <submittedName>
        <fullName evidence="1">Uncharacterized protein</fullName>
    </submittedName>
</protein>
<organism evidence="1 2">
    <name type="scientific">Symbiodinium microadriaticum</name>
    <name type="common">Dinoflagellate</name>
    <name type="synonym">Zooxanthella microadriatica</name>
    <dbReference type="NCBI Taxonomy" id="2951"/>
    <lineage>
        <taxon>Eukaryota</taxon>
        <taxon>Sar</taxon>
        <taxon>Alveolata</taxon>
        <taxon>Dinophyceae</taxon>
        <taxon>Suessiales</taxon>
        <taxon>Symbiodiniaceae</taxon>
        <taxon>Symbiodinium</taxon>
    </lineage>
</organism>
<proteinExistence type="predicted"/>
<comment type="caution">
    <text evidence="1">The sequence shown here is derived from an EMBL/GenBank/DDBJ whole genome shotgun (WGS) entry which is preliminary data.</text>
</comment>
<reference evidence="1 2" key="1">
    <citation type="submission" date="2016-02" db="EMBL/GenBank/DDBJ databases">
        <title>Genome analysis of coral dinoflagellate symbionts highlights evolutionary adaptations to a symbiotic lifestyle.</title>
        <authorList>
            <person name="Aranda M."/>
            <person name="Li Y."/>
            <person name="Liew Y.J."/>
            <person name="Baumgarten S."/>
            <person name="Simakov O."/>
            <person name="Wilson M."/>
            <person name="Piel J."/>
            <person name="Ashoor H."/>
            <person name="Bougouffa S."/>
            <person name="Bajic V.B."/>
            <person name="Ryu T."/>
            <person name="Ravasi T."/>
            <person name="Bayer T."/>
            <person name="Micklem G."/>
            <person name="Kim H."/>
            <person name="Bhak J."/>
            <person name="Lajeunesse T.C."/>
            <person name="Voolstra C.R."/>
        </authorList>
    </citation>
    <scope>NUCLEOTIDE SEQUENCE [LARGE SCALE GENOMIC DNA]</scope>
    <source>
        <strain evidence="1 2">CCMP2467</strain>
    </source>
</reference>
<sequence length="216" mass="23492">MVRRTPGTVPGDGAIVRPLCRAAEWFVQPEGKESQRCLLYYCGFNPFGKFLVAPVDAGKWEDCLELPDTLLQKAEEVRSAVQRLLDGSLALADADELPLLDAREEDEEDEIGQKGYRSGSGSHVGAHDGVQLHAMQWSVVDKPLVVCAFFACGQDMYAQGFKVNTVPEAAGPSRSFHDSLEVTSSEELAMAQLNGRPAGHEADDDRAGVMHVRCTS</sequence>
<accession>A0A1Q9ECS5</accession>